<dbReference type="GO" id="GO:0051301">
    <property type="term" value="P:cell division"/>
    <property type="evidence" value="ECO:0007669"/>
    <property type="project" value="UniProtKB-KW"/>
</dbReference>
<sequence>MIETIYSRFLETRKISTDTRKIEKGSIFFALKGPNFNANEFAEEALKKGASMVVIDEEKYKKDDRFVLVEDVLEALQGLARYHRDQLKIPVIGLTGSNGKTTTKELINVVLSKSYKVLATQGNLNNHIGVPLTVLSIEDQHEIAIVEMGANHVGEIQQLCSIAKPSHGLITNIGKAHLEGFGGYEGVIRAKSELYHHLTLTSGIVWINSKNEVLSNMSKRFLNPLFYPQKGNYYHCEFIDASPFVELKAENGERIKTNIIGKYNFENIAAALCIGKYFNVPETDANRAIAEYIPQNNRSQIIKKGNNTIILDAYNANPSSMASALENLSQMSAKHKVAILGDMKELGPESISEHEKLGADLSSKHLTDVYLCGDMIKSVLKHLPDAKYFKSKADLIETLKAQHFNQHVILIKASRSLGLEEIVEFIH</sequence>
<dbReference type="Gene3D" id="3.90.190.20">
    <property type="entry name" value="Mur ligase, C-terminal domain"/>
    <property type="match status" value="1"/>
</dbReference>
<keyword evidence="1 10" id="KW-0963">Cytoplasm</keyword>
<evidence type="ECO:0000256" key="6">
    <source>
        <dbReference type="ARBA" id="ARBA00022960"/>
    </source>
</evidence>
<feature type="domain" description="Mur ligase C-terminal" evidence="13">
    <location>
        <begin position="298"/>
        <end position="415"/>
    </location>
</feature>
<dbReference type="InterPro" id="IPR051046">
    <property type="entry name" value="MurCDEF_CellWall_CoF430Synth"/>
</dbReference>
<evidence type="ECO:0000256" key="11">
    <source>
        <dbReference type="RuleBase" id="RU004136"/>
    </source>
</evidence>
<dbReference type="InterPro" id="IPR005863">
    <property type="entry name" value="UDP-N-AcMur_synth"/>
</dbReference>
<dbReference type="HAMAP" id="MF_02019">
    <property type="entry name" value="MurF"/>
    <property type="match status" value="1"/>
</dbReference>
<evidence type="ECO:0000256" key="7">
    <source>
        <dbReference type="ARBA" id="ARBA00022984"/>
    </source>
</evidence>
<name>A0A937KCG2_9BACT</name>
<comment type="subcellular location">
    <subcellularLocation>
        <location evidence="10 11">Cytoplasm</location>
    </subcellularLocation>
</comment>
<dbReference type="Gene3D" id="3.40.1190.10">
    <property type="entry name" value="Mur-like, catalytic domain"/>
    <property type="match status" value="1"/>
</dbReference>
<gene>
    <name evidence="10 15" type="primary">murF</name>
    <name evidence="15" type="ORF">JMN32_01350</name>
</gene>
<dbReference type="InterPro" id="IPR036565">
    <property type="entry name" value="Mur-like_cat_sf"/>
</dbReference>
<dbReference type="EC" id="6.3.2.10" evidence="10 11"/>
<feature type="domain" description="Mur ligase central" evidence="14">
    <location>
        <begin position="95"/>
        <end position="274"/>
    </location>
</feature>
<evidence type="ECO:0000259" key="13">
    <source>
        <dbReference type="Pfam" id="PF02875"/>
    </source>
</evidence>
<organism evidence="15 16">
    <name type="scientific">Fulvivirga marina</name>
    <dbReference type="NCBI Taxonomy" id="2494733"/>
    <lineage>
        <taxon>Bacteria</taxon>
        <taxon>Pseudomonadati</taxon>
        <taxon>Bacteroidota</taxon>
        <taxon>Cytophagia</taxon>
        <taxon>Cytophagales</taxon>
        <taxon>Fulvivirgaceae</taxon>
        <taxon>Fulvivirga</taxon>
    </lineage>
</organism>
<dbReference type="GO" id="GO:0008360">
    <property type="term" value="P:regulation of cell shape"/>
    <property type="evidence" value="ECO:0007669"/>
    <property type="project" value="UniProtKB-KW"/>
</dbReference>
<dbReference type="SUPFAM" id="SSF63418">
    <property type="entry name" value="MurE/MurF N-terminal domain"/>
    <property type="match status" value="1"/>
</dbReference>
<dbReference type="InterPro" id="IPR004101">
    <property type="entry name" value="Mur_ligase_C"/>
</dbReference>
<evidence type="ECO:0000256" key="4">
    <source>
        <dbReference type="ARBA" id="ARBA00022741"/>
    </source>
</evidence>
<dbReference type="PANTHER" id="PTHR43024:SF1">
    <property type="entry name" value="UDP-N-ACETYLMURAMOYL-TRIPEPTIDE--D-ALANYL-D-ALANINE LIGASE"/>
    <property type="match status" value="1"/>
</dbReference>
<proteinExistence type="inferred from homology"/>
<keyword evidence="6 10" id="KW-0133">Cell shape</keyword>
<dbReference type="SUPFAM" id="SSF53244">
    <property type="entry name" value="MurD-like peptide ligases, peptide-binding domain"/>
    <property type="match status" value="1"/>
</dbReference>
<dbReference type="InterPro" id="IPR000713">
    <property type="entry name" value="Mur_ligase_N"/>
</dbReference>
<keyword evidence="16" id="KW-1185">Reference proteome</keyword>
<comment type="catalytic activity">
    <reaction evidence="10 11">
        <text>D-alanyl-D-alanine + UDP-N-acetyl-alpha-D-muramoyl-L-alanyl-gamma-D-glutamyl-meso-2,6-diaminopimelate + ATP = UDP-N-acetyl-alpha-D-muramoyl-L-alanyl-gamma-D-glutamyl-meso-2,6-diaminopimeloyl-D-alanyl-D-alanine + ADP + phosphate + H(+)</text>
        <dbReference type="Rhea" id="RHEA:28374"/>
        <dbReference type="ChEBI" id="CHEBI:15378"/>
        <dbReference type="ChEBI" id="CHEBI:30616"/>
        <dbReference type="ChEBI" id="CHEBI:43474"/>
        <dbReference type="ChEBI" id="CHEBI:57822"/>
        <dbReference type="ChEBI" id="CHEBI:61386"/>
        <dbReference type="ChEBI" id="CHEBI:83905"/>
        <dbReference type="ChEBI" id="CHEBI:456216"/>
        <dbReference type="EC" id="6.3.2.10"/>
    </reaction>
</comment>
<evidence type="ECO:0000313" key="15">
    <source>
        <dbReference type="EMBL" id="MBL6444935.1"/>
    </source>
</evidence>
<dbReference type="NCBIfam" id="TIGR01143">
    <property type="entry name" value="murF"/>
    <property type="match status" value="1"/>
</dbReference>
<dbReference type="GO" id="GO:0047480">
    <property type="term" value="F:UDP-N-acetylmuramoyl-tripeptide-D-alanyl-D-alanine ligase activity"/>
    <property type="evidence" value="ECO:0007669"/>
    <property type="project" value="UniProtKB-UniRule"/>
</dbReference>
<evidence type="ECO:0000256" key="9">
    <source>
        <dbReference type="ARBA" id="ARBA00023316"/>
    </source>
</evidence>
<comment type="caution">
    <text evidence="15">The sequence shown here is derived from an EMBL/GenBank/DDBJ whole genome shotgun (WGS) entry which is preliminary data.</text>
</comment>
<dbReference type="GO" id="GO:0005737">
    <property type="term" value="C:cytoplasm"/>
    <property type="evidence" value="ECO:0007669"/>
    <property type="project" value="UniProtKB-SubCell"/>
</dbReference>
<evidence type="ECO:0000259" key="12">
    <source>
        <dbReference type="Pfam" id="PF01225"/>
    </source>
</evidence>
<dbReference type="Pfam" id="PF01225">
    <property type="entry name" value="Mur_ligase"/>
    <property type="match status" value="1"/>
</dbReference>
<dbReference type="AlphaFoldDB" id="A0A937KCG2"/>
<evidence type="ECO:0000259" key="14">
    <source>
        <dbReference type="Pfam" id="PF08245"/>
    </source>
</evidence>
<dbReference type="GO" id="GO:0005524">
    <property type="term" value="F:ATP binding"/>
    <property type="evidence" value="ECO:0007669"/>
    <property type="project" value="UniProtKB-UniRule"/>
</dbReference>
<dbReference type="SUPFAM" id="SSF53623">
    <property type="entry name" value="MurD-like peptide ligases, catalytic domain"/>
    <property type="match status" value="1"/>
</dbReference>
<feature type="domain" description="Mur ligase N-terminal catalytic" evidence="12">
    <location>
        <begin position="15"/>
        <end position="82"/>
    </location>
</feature>
<reference evidence="15" key="1">
    <citation type="submission" date="2021-01" db="EMBL/GenBank/DDBJ databases">
        <title>Fulvivirga kasyanovii gen. nov., sp nov., a novel member of the phylum Bacteroidetes isolated from seawater in a mussel farm.</title>
        <authorList>
            <person name="Zhao L.-H."/>
            <person name="Wang Z.-J."/>
        </authorList>
    </citation>
    <scope>NUCLEOTIDE SEQUENCE</scope>
    <source>
        <strain evidence="15">29W222</strain>
    </source>
</reference>
<keyword evidence="8 10" id="KW-0131">Cell cycle</keyword>
<keyword evidence="9 10" id="KW-0961">Cell wall biogenesis/degradation</keyword>
<accession>A0A937KCG2</accession>
<dbReference type="InterPro" id="IPR013221">
    <property type="entry name" value="Mur_ligase_cen"/>
</dbReference>
<dbReference type="InterPro" id="IPR036615">
    <property type="entry name" value="Mur_ligase_C_dom_sf"/>
</dbReference>
<evidence type="ECO:0000256" key="2">
    <source>
        <dbReference type="ARBA" id="ARBA00022598"/>
    </source>
</evidence>
<dbReference type="GO" id="GO:0071555">
    <property type="term" value="P:cell wall organization"/>
    <property type="evidence" value="ECO:0007669"/>
    <property type="project" value="UniProtKB-KW"/>
</dbReference>
<dbReference type="Pfam" id="PF08245">
    <property type="entry name" value="Mur_ligase_M"/>
    <property type="match status" value="1"/>
</dbReference>
<evidence type="ECO:0000256" key="1">
    <source>
        <dbReference type="ARBA" id="ARBA00022490"/>
    </source>
</evidence>
<evidence type="ECO:0000256" key="3">
    <source>
        <dbReference type="ARBA" id="ARBA00022618"/>
    </source>
</evidence>
<comment type="pathway">
    <text evidence="10 11">Cell wall biogenesis; peptidoglycan biosynthesis.</text>
</comment>
<evidence type="ECO:0000313" key="16">
    <source>
        <dbReference type="Proteomes" id="UP000614216"/>
    </source>
</evidence>
<feature type="binding site" evidence="10">
    <location>
        <begin position="96"/>
        <end position="102"/>
    </location>
    <ligand>
        <name>ATP</name>
        <dbReference type="ChEBI" id="CHEBI:30616"/>
    </ligand>
</feature>
<dbReference type="InterPro" id="IPR035911">
    <property type="entry name" value="MurE/MurF_N"/>
</dbReference>
<comment type="function">
    <text evidence="10 11">Involved in cell wall formation. Catalyzes the final step in the synthesis of UDP-N-acetylmuramoyl-pentapeptide, the precursor of murein.</text>
</comment>
<evidence type="ECO:0000256" key="10">
    <source>
        <dbReference type="HAMAP-Rule" id="MF_02019"/>
    </source>
</evidence>
<dbReference type="GO" id="GO:0009252">
    <property type="term" value="P:peptidoglycan biosynthetic process"/>
    <property type="evidence" value="ECO:0007669"/>
    <property type="project" value="UniProtKB-UniRule"/>
</dbReference>
<dbReference type="Proteomes" id="UP000614216">
    <property type="component" value="Unassembled WGS sequence"/>
</dbReference>
<keyword evidence="7 10" id="KW-0573">Peptidoglycan synthesis</keyword>
<evidence type="ECO:0000256" key="5">
    <source>
        <dbReference type="ARBA" id="ARBA00022840"/>
    </source>
</evidence>
<keyword evidence="2 10" id="KW-0436">Ligase</keyword>
<keyword evidence="4 10" id="KW-0547">Nucleotide-binding</keyword>
<keyword evidence="3 10" id="KW-0132">Cell division</keyword>
<protein>
    <recommendedName>
        <fullName evidence="10 11">UDP-N-acetylmuramoyl-tripeptide--D-alanyl-D-alanine ligase</fullName>
        <ecNumber evidence="10 11">6.3.2.10</ecNumber>
    </recommendedName>
    <alternativeName>
        <fullName evidence="10">D-alanyl-D-alanine-adding enzyme</fullName>
    </alternativeName>
</protein>
<dbReference type="Gene3D" id="3.40.1390.10">
    <property type="entry name" value="MurE/MurF, N-terminal domain"/>
    <property type="match status" value="1"/>
</dbReference>
<evidence type="ECO:0000256" key="8">
    <source>
        <dbReference type="ARBA" id="ARBA00023306"/>
    </source>
</evidence>
<dbReference type="Pfam" id="PF02875">
    <property type="entry name" value="Mur_ligase_C"/>
    <property type="match status" value="1"/>
</dbReference>
<dbReference type="EMBL" id="JAEUGD010000003">
    <property type="protein sequence ID" value="MBL6444935.1"/>
    <property type="molecule type" value="Genomic_DNA"/>
</dbReference>
<comment type="similarity">
    <text evidence="10">Belongs to the MurCDEF family. MurF subfamily.</text>
</comment>
<keyword evidence="5 10" id="KW-0067">ATP-binding</keyword>
<dbReference type="PANTHER" id="PTHR43024">
    <property type="entry name" value="UDP-N-ACETYLMURAMOYL-TRIPEPTIDE--D-ALANYL-D-ALANINE LIGASE"/>
    <property type="match status" value="1"/>
</dbReference>